<protein>
    <submittedName>
        <fullName evidence="2">VOC family protein</fullName>
    </submittedName>
</protein>
<feature type="domain" description="Glyoxalase-like" evidence="1">
    <location>
        <begin position="5"/>
        <end position="195"/>
    </location>
</feature>
<name>A0ABW3NIW4_9BACI</name>
<dbReference type="PANTHER" id="PTHR40265:SF1">
    <property type="entry name" value="GLYOXALASE-LIKE DOMAIN-CONTAINING PROTEIN"/>
    <property type="match status" value="1"/>
</dbReference>
<dbReference type="Gene3D" id="3.10.180.10">
    <property type="entry name" value="2,3-Dihydroxybiphenyl 1,2-Dioxygenase, domain 1"/>
    <property type="match status" value="2"/>
</dbReference>
<reference evidence="3" key="1">
    <citation type="journal article" date="2019" name="Int. J. Syst. Evol. Microbiol.">
        <title>The Global Catalogue of Microorganisms (GCM) 10K type strain sequencing project: providing services to taxonomists for standard genome sequencing and annotation.</title>
        <authorList>
            <consortium name="The Broad Institute Genomics Platform"/>
            <consortium name="The Broad Institute Genome Sequencing Center for Infectious Disease"/>
            <person name="Wu L."/>
            <person name="Ma J."/>
        </authorList>
    </citation>
    <scope>NUCLEOTIDE SEQUENCE [LARGE SCALE GENOMIC DNA]</scope>
    <source>
        <strain evidence="3">CCUG 56608</strain>
    </source>
</reference>
<evidence type="ECO:0000313" key="3">
    <source>
        <dbReference type="Proteomes" id="UP001597041"/>
    </source>
</evidence>
<dbReference type="EMBL" id="JBHTKK010000023">
    <property type="protein sequence ID" value="MFD1067524.1"/>
    <property type="molecule type" value="Genomic_DNA"/>
</dbReference>
<dbReference type="Proteomes" id="UP001597041">
    <property type="component" value="Unassembled WGS sequence"/>
</dbReference>
<dbReference type="InterPro" id="IPR025870">
    <property type="entry name" value="Glyoxalase-like_dom"/>
</dbReference>
<dbReference type="RefSeq" id="WP_379593646.1">
    <property type="nucleotide sequence ID" value="NZ_JBHTKK010000023.1"/>
</dbReference>
<dbReference type="SUPFAM" id="SSF54593">
    <property type="entry name" value="Glyoxalase/Bleomycin resistance protein/Dihydroxybiphenyl dioxygenase"/>
    <property type="match status" value="2"/>
</dbReference>
<dbReference type="PANTHER" id="PTHR40265">
    <property type="entry name" value="BLL2707 PROTEIN"/>
    <property type="match status" value="1"/>
</dbReference>
<accession>A0ABW3NIW4</accession>
<dbReference type="Pfam" id="PF13468">
    <property type="entry name" value="Glyoxalase_3"/>
    <property type="match status" value="1"/>
</dbReference>
<sequence length="270" mass="30809">MHFAFDHIVHFIEDPEKATRTLKNKGIHAVEGGVHQNRPTYNALSHFDLSYIEYLGTSDRQMLEEMEHPQHSMIQTIIKKGFQEGFVRFIIRTDNIEAAAQRFSDKGLTVNGPVYLSREQPDGTLLEWQLLFIGDEKDTLELPYFIQWNESDKERKKALTEKEIIVSHPAEASFSHINIAVNDLERTVDKWSDLLGLETEESYMDEELQATCQKLLLPGGDLVFCSPLTTGVVSEVLEQQGEGPFQVNLSSEQTDDLFEFGGGRYQIKND</sequence>
<evidence type="ECO:0000313" key="2">
    <source>
        <dbReference type="EMBL" id="MFD1067524.1"/>
    </source>
</evidence>
<organism evidence="2 3">
    <name type="scientific">Oceanobacillus locisalsi</name>
    <dbReference type="NCBI Taxonomy" id="546107"/>
    <lineage>
        <taxon>Bacteria</taxon>
        <taxon>Bacillati</taxon>
        <taxon>Bacillota</taxon>
        <taxon>Bacilli</taxon>
        <taxon>Bacillales</taxon>
        <taxon>Bacillaceae</taxon>
        <taxon>Oceanobacillus</taxon>
    </lineage>
</organism>
<evidence type="ECO:0000259" key="1">
    <source>
        <dbReference type="Pfam" id="PF13468"/>
    </source>
</evidence>
<proteinExistence type="predicted"/>
<keyword evidence="3" id="KW-1185">Reference proteome</keyword>
<dbReference type="InterPro" id="IPR029068">
    <property type="entry name" value="Glyas_Bleomycin-R_OHBP_Dase"/>
</dbReference>
<comment type="caution">
    <text evidence="2">The sequence shown here is derived from an EMBL/GenBank/DDBJ whole genome shotgun (WGS) entry which is preliminary data.</text>
</comment>
<gene>
    <name evidence="2" type="ORF">ACFQ19_16070</name>
</gene>